<dbReference type="GO" id="GO:0043748">
    <property type="term" value="F:O-succinylbenzoate synthase activity"/>
    <property type="evidence" value="ECO:0007669"/>
    <property type="project" value="UniProtKB-EC"/>
</dbReference>
<evidence type="ECO:0000313" key="6">
    <source>
        <dbReference type="EMBL" id="SDQ90850.1"/>
    </source>
</evidence>
<dbReference type="Pfam" id="PF13378">
    <property type="entry name" value="MR_MLE_C"/>
    <property type="match status" value="1"/>
</dbReference>
<dbReference type="SFLD" id="SFLDF00009">
    <property type="entry name" value="o-succinylbenzoate_synthase"/>
    <property type="match status" value="1"/>
</dbReference>
<dbReference type="SFLD" id="SFLDS00001">
    <property type="entry name" value="Enolase"/>
    <property type="match status" value="1"/>
</dbReference>
<dbReference type="InterPro" id="IPR010196">
    <property type="entry name" value="OSB_synthase_MenC1"/>
</dbReference>
<dbReference type="STRING" id="37928.SAMN04489742_3038"/>
<evidence type="ECO:0000313" key="7">
    <source>
        <dbReference type="Proteomes" id="UP000181917"/>
    </source>
</evidence>
<organism evidence="6 7">
    <name type="scientific">Crystallibacter crystallopoietes</name>
    <dbReference type="NCBI Taxonomy" id="37928"/>
    <lineage>
        <taxon>Bacteria</taxon>
        <taxon>Bacillati</taxon>
        <taxon>Actinomycetota</taxon>
        <taxon>Actinomycetes</taxon>
        <taxon>Micrococcales</taxon>
        <taxon>Micrococcaceae</taxon>
        <taxon>Crystallibacter</taxon>
    </lineage>
</organism>
<keyword evidence="7" id="KW-1185">Reference proteome</keyword>
<dbReference type="GO" id="GO:0000287">
    <property type="term" value="F:magnesium ion binding"/>
    <property type="evidence" value="ECO:0007669"/>
    <property type="project" value="UniProtKB-UniRule"/>
</dbReference>
<keyword evidence="3 4" id="KW-0456">Lyase</keyword>
<keyword evidence="1 4" id="KW-0479">Metal-binding</keyword>
<feature type="active site" description="Proton donor" evidence="4">
    <location>
        <position position="106"/>
    </location>
</feature>
<dbReference type="CDD" id="cd03320">
    <property type="entry name" value="OSBS"/>
    <property type="match status" value="1"/>
</dbReference>
<keyword evidence="2 4" id="KW-0460">Magnesium</keyword>
<feature type="binding site" evidence="4">
    <location>
        <position position="162"/>
    </location>
    <ligand>
        <name>Mg(2+)</name>
        <dbReference type="ChEBI" id="CHEBI:18420"/>
    </ligand>
</feature>
<dbReference type="NCBIfam" id="NF002782">
    <property type="entry name" value="PRK02901.1"/>
    <property type="match status" value="1"/>
</dbReference>
<proteinExistence type="inferred from homology"/>
<evidence type="ECO:0000256" key="2">
    <source>
        <dbReference type="ARBA" id="ARBA00022842"/>
    </source>
</evidence>
<comment type="pathway">
    <text evidence="4">Quinol/quinone metabolism; 1,4-dihydroxy-2-naphthoate biosynthesis; 1,4-dihydroxy-2-naphthoate from chorismate: step 4/7.</text>
</comment>
<dbReference type="AlphaFoldDB" id="A0A1H1EQF2"/>
<dbReference type="PANTHER" id="PTHR48073:SF2">
    <property type="entry name" value="O-SUCCINYLBENZOATE SYNTHASE"/>
    <property type="match status" value="1"/>
</dbReference>
<dbReference type="PANTHER" id="PTHR48073">
    <property type="entry name" value="O-SUCCINYLBENZOATE SYNTHASE-RELATED"/>
    <property type="match status" value="1"/>
</dbReference>
<feature type="binding site" evidence="4">
    <location>
        <position position="190"/>
    </location>
    <ligand>
        <name>Mg(2+)</name>
        <dbReference type="ChEBI" id="CHEBI:18420"/>
    </ligand>
</feature>
<dbReference type="UniPathway" id="UPA00079"/>
<keyword evidence="4" id="KW-0474">Menaquinone biosynthesis</keyword>
<evidence type="ECO:0000256" key="1">
    <source>
        <dbReference type="ARBA" id="ARBA00022723"/>
    </source>
</evidence>
<dbReference type="InterPro" id="IPR029065">
    <property type="entry name" value="Enolase_C-like"/>
</dbReference>
<dbReference type="InterPro" id="IPR036849">
    <property type="entry name" value="Enolase-like_C_sf"/>
</dbReference>
<dbReference type="EMBL" id="FNKH01000002">
    <property type="protein sequence ID" value="SDQ90850.1"/>
    <property type="molecule type" value="Genomic_DNA"/>
</dbReference>
<comment type="catalytic activity">
    <reaction evidence="4">
        <text>(1R,6R)-6-hydroxy-2-succinyl-cyclohexa-2,4-diene-1-carboxylate = 2-succinylbenzoate + H2O</text>
        <dbReference type="Rhea" id="RHEA:10196"/>
        <dbReference type="ChEBI" id="CHEBI:15377"/>
        <dbReference type="ChEBI" id="CHEBI:18325"/>
        <dbReference type="ChEBI" id="CHEBI:58689"/>
        <dbReference type="EC" id="4.2.1.113"/>
    </reaction>
</comment>
<evidence type="ECO:0000256" key="4">
    <source>
        <dbReference type="HAMAP-Rule" id="MF_00470"/>
    </source>
</evidence>
<protein>
    <recommendedName>
        <fullName evidence="4">o-succinylbenzoate synthase</fullName>
        <shortName evidence="4">OSB synthase</shortName>
        <shortName evidence="4">OSBS</shortName>
        <ecNumber evidence="4">4.2.1.113</ecNumber>
    </recommendedName>
    <alternativeName>
        <fullName evidence="4">4-(2'-carboxyphenyl)-4-oxybutyric acid synthase</fullName>
    </alternativeName>
    <alternativeName>
        <fullName evidence="4">o-succinylbenzoic acid synthase</fullName>
    </alternativeName>
</protein>
<evidence type="ECO:0000256" key="3">
    <source>
        <dbReference type="ARBA" id="ARBA00023239"/>
    </source>
</evidence>
<dbReference type="SMART" id="SM00922">
    <property type="entry name" value="MR_MLE"/>
    <property type="match status" value="1"/>
</dbReference>
<comment type="similarity">
    <text evidence="4">Belongs to the mandelate racemase/muconate lactonizing enzyme family. MenC type 1 subfamily.</text>
</comment>
<dbReference type="Gene3D" id="3.20.20.120">
    <property type="entry name" value="Enolase-like C-terminal domain"/>
    <property type="match status" value="1"/>
</dbReference>
<comment type="cofactor">
    <cofactor evidence="4">
        <name>a divalent metal cation</name>
        <dbReference type="ChEBI" id="CHEBI:60240"/>
    </cofactor>
</comment>
<reference evidence="6 7" key="1">
    <citation type="submission" date="2016-10" db="EMBL/GenBank/DDBJ databases">
        <authorList>
            <person name="de Groot N.N."/>
        </authorList>
    </citation>
    <scope>NUCLEOTIDE SEQUENCE [LARGE SCALE GENOMIC DNA]</scope>
    <source>
        <strain evidence="6 7">DSM 20117</strain>
    </source>
</reference>
<comment type="function">
    <text evidence="4">Converts 2-succinyl-6-hydroxy-2,4-cyclohexadiene-1-carboxylate (SHCHC) to 2-succinylbenzoate (OSB).</text>
</comment>
<gene>
    <name evidence="4" type="primary">menC</name>
    <name evidence="6" type="ORF">SAMN04489742_3038</name>
</gene>
<dbReference type="EC" id="4.2.1.113" evidence="4"/>
<comment type="pathway">
    <text evidence="4">Quinol/quinone metabolism; menaquinone biosynthesis.</text>
</comment>
<name>A0A1H1EQF2_9MICC</name>
<sequence>MPTLDELLATARVVSLPMKVKFRGVLRREVMLFNGPAGWAEFSPFTEYDDGEAASWLRAALEAGWQGFPEPVRTSVPVNATVPAVAPEDVPAVLARYDGPKTVKIKVAERGQSLEDDVARVAAVSAAAPGSALRVDANGGWDVPTAVEALTLLAEYGLEYAEQPAPDIDGLRQVRLELRRRGIGTLIAADESVRKESDPLLVAREEAADLIVVKAQPLGGVRRALDIVAQAGLPAVVSSALDSSVGISAGVALAAALPELPYACGLATVSLMDGDVTDRPLVPAGGELPVRQVDVDEDLLERYAAPAERQQWWTDRLERTYRTLAEVAAAR</sequence>
<dbReference type="RefSeq" id="WP_236777528.1">
    <property type="nucleotide sequence ID" value="NZ_CP018863.1"/>
</dbReference>
<dbReference type="InterPro" id="IPR013342">
    <property type="entry name" value="Mandelate_racemase_C"/>
</dbReference>
<feature type="binding site" evidence="4">
    <location>
        <position position="136"/>
    </location>
    <ligand>
        <name>Mg(2+)</name>
        <dbReference type="ChEBI" id="CHEBI:18420"/>
    </ligand>
</feature>
<accession>A0A1H1EQF2</accession>
<dbReference type="HAMAP" id="MF_00470">
    <property type="entry name" value="MenC_1"/>
    <property type="match status" value="1"/>
</dbReference>
<evidence type="ECO:0000259" key="5">
    <source>
        <dbReference type="SMART" id="SM00922"/>
    </source>
</evidence>
<dbReference type="Proteomes" id="UP000181917">
    <property type="component" value="Unassembled WGS sequence"/>
</dbReference>
<dbReference type="Pfam" id="PF18374">
    <property type="entry name" value="Enolase_like_N"/>
    <property type="match status" value="1"/>
</dbReference>
<dbReference type="GO" id="GO:0009234">
    <property type="term" value="P:menaquinone biosynthetic process"/>
    <property type="evidence" value="ECO:0007669"/>
    <property type="project" value="UniProtKB-UniRule"/>
</dbReference>
<dbReference type="SUPFAM" id="SSF51604">
    <property type="entry name" value="Enolase C-terminal domain-like"/>
    <property type="match status" value="1"/>
</dbReference>
<feature type="domain" description="Mandelate racemase/muconate lactonizing enzyme C-terminal" evidence="5">
    <location>
        <begin position="87"/>
        <end position="181"/>
    </location>
</feature>
<feature type="active site" description="Proton acceptor" evidence="4">
    <location>
        <position position="214"/>
    </location>
</feature>
<dbReference type="SFLD" id="SFLDG00180">
    <property type="entry name" value="muconate_cycloisomerase"/>
    <property type="match status" value="1"/>
</dbReference>
<dbReference type="UniPathway" id="UPA01057">
    <property type="reaction ID" value="UER00165"/>
</dbReference>